<reference evidence="2 3" key="1">
    <citation type="submission" date="2018-06" db="EMBL/GenBank/DDBJ databases">
        <authorList>
            <consortium name="Pathogen Informatics"/>
            <person name="Doyle S."/>
        </authorList>
    </citation>
    <scope>NUCLEOTIDE SEQUENCE [LARGE SCALE GENOMIC DNA]</scope>
    <source>
        <strain evidence="2 3">NCTC13315</strain>
    </source>
</reference>
<dbReference type="SUPFAM" id="SSF46894">
    <property type="entry name" value="C-terminal effector domain of the bipartite response regulators"/>
    <property type="match status" value="1"/>
</dbReference>
<protein>
    <submittedName>
        <fullName evidence="2">Transcription regulator protein, response regulator containing CheY-like receiver domain and HTH DNA-binding domain</fullName>
    </submittedName>
</protein>
<evidence type="ECO:0000313" key="2">
    <source>
        <dbReference type="EMBL" id="STX28309.1"/>
    </source>
</evidence>
<dbReference type="AlphaFoldDB" id="A0A378HZF1"/>
<dbReference type="OrthoDB" id="5637914at2"/>
<proteinExistence type="predicted"/>
<dbReference type="SMART" id="SM00421">
    <property type="entry name" value="HTH_LUXR"/>
    <property type="match status" value="1"/>
</dbReference>
<dbReference type="InterPro" id="IPR016032">
    <property type="entry name" value="Sig_transdc_resp-reg_C-effctor"/>
</dbReference>
<dbReference type="GO" id="GO:0006355">
    <property type="term" value="P:regulation of DNA-templated transcription"/>
    <property type="evidence" value="ECO:0007669"/>
    <property type="project" value="InterPro"/>
</dbReference>
<gene>
    <name evidence="2" type="ORF">NCTC13315_00837</name>
</gene>
<dbReference type="CDD" id="cd06170">
    <property type="entry name" value="LuxR_C_like"/>
    <property type="match status" value="1"/>
</dbReference>
<organism evidence="2 3">
    <name type="scientific">Legionella beliardensis</name>
    <dbReference type="NCBI Taxonomy" id="91822"/>
    <lineage>
        <taxon>Bacteria</taxon>
        <taxon>Pseudomonadati</taxon>
        <taxon>Pseudomonadota</taxon>
        <taxon>Gammaproteobacteria</taxon>
        <taxon>Legionellales</taxon>
        <taxon>Legionellaceae</taxon>
        <taxon>Legionella</taxon>
    </lineage>
</organism>
<dbReference type="Gene3D" id="1.10.10.10">
    <property type="entry name" value="Winged helix-like DNA-binding domain superfamily/Winged helix DNA-binding domain"/>
    <property type="match status" value="1"/>
</dbReference>
<dbReference type="InterPro" id="IPR000792">
    <property type="entry name" value="Tscrpt_reg_LuxR_C"/>
</dbReference>
<dbReference type="Pfam" id="PF00196">
    <property type="entry name" value="GerE"/>
    <property type="match status" value="1"/>
</dbReference>
<dbReference type="RefSeq" id="WP_115302069.1">
    <property type="nucleotide sequence ID" value="NZ_CAAAHO010000001.1"/>
</dbReference>
<evidence type="ECO:0000259" key="1">
    <source>
        <dbReference type="PROSITE" id="PS50043"/>
    </source>
</evidence>
<evidence type="ECO:0000313" key="3">
    <source>
        <dbReference type="Proteomes" id="UP000254968"/>
    </source>
</evidence>
<dbReference type="EMBL" id="UGNV01000001">
    <property type="protein sequence ID" value="STX28309.1"/>
    <property type="molecule type" value="Genomic_DNA"/>
</dbReference>
<dbReference type="PROSITE" id="PS50043">
    <property type="entry name" value="HTH_LUXR_2"/>
    <property type="match status" value="1"/>
</dbReference>
<keyword evidence="2" id="KW-0238">DNA-binding</keyword>
<dbReference type="Proteomes" id="UP000254968">
    <property type="component" value="Unassembled WGS sequence"/>
</dbReference>
<dbReference type="GO" id="GO:0003677">
    <property type="term" value="F:DNA binding"/>
    <property type="evidence" value="ECO:0007669"/>
    <property type="project" value="UniProtKB-KW"/>
</dbReference>
<keyword evidence="3" id="KW-1185">Reference proteome</keyword>
<sequence>MNTINLSKNHYFPLTSPIIKELCLPLFSKYHLTMFVYVKYYQDGSCIILCNNEDWLRYHLAKGYPVPAPIPLNLLEKKEAFHVISNGNQRFQQAKYDLMQKYNSDQAVDFIIKGNNFYEVICFAFPVGYQDAINAIVNNLDAFKQFTAHFKERAASLLDKAEENKVILPSHMTGIDFSLTMSQTIANEQTIQVQDRIKAAFNKTLSSRQVDVLYHTVKGKTANDTAIHMGLSRRTIEHYLVDIKNKIGVTSKSELIQVSIDYLKDLI</sequence>
<accession>A0A378HZF1</accession>
<feature type="domain" description="HTH luxR-type" evidence="1">
    <location>
        <begin position="198"/>
        <end position="263"/>
    </location>
</feature>
<dbReference type="InterPro" id="IPR036388">
    <property type="entry name" value="WH-like_DNA-bd_sf"/>
</dbReference>
<name>A0A378HZF1_9GAMM</name>